<dbReference type="AlphaFoldDB" id="A0A0R3CA72"/>
<sequence>MIIPTHFGQAGPLWRAQLWHGQMLRAWAFGRLVPLDLMAVDLRFALASVVTRSLNHAADALVRHLMGRAWRGARFAEDITAAATMVAAAGR</sequence>
<dbReference type="EMBL" id="FMAE01000003">
    <property type="protein sequence ID" value="SCB22037.1"/>
    <property type="molecule type" value="Genomic_DNA"/>
</dbReference>
<evidence type="ECO:0000313" key="2">
    <source>
        <dbReference type="EMBL" id="MEY9472296.1"/>
    </source>
</evidence>
<evidence type="ECO:0000313" key="6">
    <source>
        <dbReference type="Proteomes" id="UP001565474"/>
    </source>
</evidence>
<organism evidence="1 4">
    <name type="scientific">Bradyrhizobium yuanmingense</name>
    <dbReference type="NCBI Taxonomy" id="108015"/>
    <lineage>
        <taxon>Bacteria</taxon>
        <taxon>Pseudomonadati</taxon>
        <taxon>Pseudomonadota</taxon>
        <taxon>Alphaproteobacteria</taxon>
        <taxon>Hyphomicrobiales</taxon>
        <taxon>Nitrobacteraceae</taxon>
        <taxon>Bradyrhizobium</taxon>
    </lineage>
</organism>
<dbReference type="Proteomes" id="UP000183174">
    <property type="component" value="Unassembled WGS sequence"/>
</dbReference>
<proteinExistence type="predicted"/>
<evidence type="ECO:0000313" key="3">
    <source>
        <dbReference type="EMBL" id="SCB22037.1"/>
    </source>
</evidence>
<dbReference type="OrthoDB" id="8241744at2"/>
<name>A0A0R3CA72_9BRAD</name>
<dbReference type="Proteomes" id="UP001565474">
    <property type="component" value="Unassembled WGS sequence"/>
</dbReference>
<evidence type="ECO:0000313" key="5">
    <source>
        <dbReference type="Proteomes" id="UP000183174"/>
    </source>
</evidence>
<dbReference type="RefSeq" id="WP_035997233.1">
    <property type="nucleotide sequence ID" value="NZ_FMAE01000003.1"/>
</dbReference>
<protein>
    <submittedName>
        <fullName evidence="1">Uncharacterized protein</fullName>
    </submittedName>
</protein>
<reference evidence="2 6" key="3">
    <citation type="submission" date="2024-07" db="EMBL/GenBank/DDBJ databases">
        <title>Genomic Encyclopedia of Type Strains, Phase V (KMG-V): Genome sequencing to study the core and pangenomes of soil and plant-associated prokaryotes.</title>
        <authorList>
            <person name="Whitman W."/>
        </authorList>
    </citation>
    <scope>NUCLEOTIDE SEQUENCE [LARGE SCALE GENOMIC DNA]</scope>
    <source>
        <strain evidence="2 6">USDA 222</strain>
    </source>
</reference>
<accession>A0A0R3CA72</accession>
<gene>
    <name evidence="2" type="ORF">ABH992_004695</name>
    <name evidence="1" type="ORF">AOQ72_24270</name>
    <name evidence="3" type="ORF">GA0061099_100388</name>
</gene>
<dbReference type="Proteomes" id="UP000051380">
    <property type="component" value="Unassembled WGS sequence"/>
</dbReference>
<evidence type="ECO:0000313" key="4">
    <source>
        <dbReference type="Proteomes" id="UP000051380"/>
    </source>
</evidence>
<dbReference type="EMBL" id="LJYF01000029">
    <property type="protein sequence ID" value="KRP94322.1"/>
    <property type="molecule type" value="Genomic_DNA"/>
</dbReference>
<dbReference type="EMBL" id="JBGBZN010000002">
    <property type="protein sequence ID" value="MEY9472296.1"/>
    <property type="molecule type" value="Genomic_DNA"/>
</dbReference>
<keyword evidence="6" id="KW-1185">Reference proteome</keyword>
<reference evidence="1 4" key="1">
    <citation type="submission" date="2015-09" db="EMBL/GenBank/DDBJ databases">
        <title>Draft Genome Sequence of the Strain BR 3267 (Bradyrhizobium yuanmingense) recommended as inoculant for cowpea in Brazil.</title>
        <authorList>
            <person name="Simoes-Araujo J.L."/>
            <person name="Zilli J.E."/>
        </authorList>
    </citation>
    <scope>NUCLEOTIDE SEQUENCE [LARGE SCALE GENOMIC DNA]</scope>
    <source>
        <strain evidence="1 4">BR3267</strain>
    </source>
</reference>
<dbReference type="STRING" id="108015.GA0061099_100388"/>
<reference evidence="3 5" key="2">
    <citation type="submission" date="2016-08" db="EMBL/GenBank/DDBJ databases">
        <authorList>
            <person name="Seilhamer J.J."/>
        </authorList>
    </citation>
    <scope>NUCLEOTIDE SEQUENCE [LARGE SCALE GENOMIC DNA]</scope>
    <source>
        <strain evidence="3 5">CCBAU 10071</strain>
    </source>
</reference>
<evidence type="ECO:0000313" key="1">
    <source>
        <dbReference type="EMBL" id="KRP94322.1"/>
    </source>
</evidence>